<feature type="domain" description="Alcohol dehydrogenase-like C-terminal" evidence="2">
    <location>
        <begin position="175"/>
        <end position="301"/>
    </location>
</feature>
<dbReference type="GO" id="GO:0016491">
    <property type="term" value="F:oxidoreductase activity"/>
    <property type="evidence" value="ECO:0007669"/>
    <property type="project" value="UniProtKB-KW"/>
</dbReference>
<feature type="domain" description="Alcohol dehydrogenase-like N-terminal" evidence="3">
    <location>
        <begin position="24"/>
        <end position="135"/>
    </location>
</feature>
<evidence type="ECO:0000313" key="5">
    <source>
        <dbReference type="Proteomes" id="UP000094626"/>
    </source>
</evidence>
<dbReference type="Gene3D" id="3.40.50.720">
    <property type="entry name" value="NAD(P)-binding Rossmann-like Domain"/>
    <property type="match status" value="1"/>
</dbReference>
<geneLocation type="plasmid" evidence="4 5">
    <name>pSA2</name>
</geneLocation>
<dbReference type="KEGG" id="nre:BES08_27365"/>
<proteinExistence type="predicted"/>
<dbReference type="Pfam" id="PF08240">
    <property type="entry name" value="ADH_N"/>
    <property type="match status" value="1"/>
</dbReference>
<dbReference type="InterPro" id="IPR013149">
    <property type="entry name" value="ADH-like_C"/>
</dbReference>
<dbReference type="SUPFAM" id="SSF50129">
    <property type="entry name" value="GroES-like"/>
    <property type="match status" value="1"/>
</dbReference>
<sequence length="342" mass="36376">MKAAVFVGAGRPLAIQQIDVPRPGPGQLLVRVKRCGVCGSDLHLTEAHAAWQVPHGTVLGHEFAGEIVELGEGTSDIWREGDRVAALPYVGCGRCRECLNGYPFHCPETLSLATGDLIGAFSEYAVIGARETARVSEHLSWEQAAFTEPVAVGIRAVACAGITLGARVLIVGAGPIGLSAAACAKLSGAGAVVVCARTDRHADRAVAMGATEFLLNDADLRRNFIRHAGGPPEIVIECAGVPGMLDLCCDLAEKRGRVVIAGGCNGKDPLNVLTPLCKELTFRFAVCYTIREFALAERLIASARINPMPMYDGEVSLHQLPARFEELRRNKDACKLMVNLDA</sequence>
<accession>A0A1D8AFT9</accession>
<keyword evidence="5" id="KW-1185">Reference proteome</keyword>
<dbReference type="InterPro" id="IPR036291">
    <property type="entry name" value="NAD(P)-bd_dom_sf"/>
</dbReference>
<protein>
    <recommendedName>
        <fullName evidence="6">Alcohol dehydrogenase</fullName>
    </recommendedName>
</protein>
<gene>
    <name evidence="4" type="ORF">BES08_27365</name>
</gene>
<evidence type="ECO:0000313" key="4">
    <source>
        <dbReference type="EMBL" id="AOR80975.1"/>
    </source>
</evidence>
<dbReference type="Pfam" id="PF00107">
    <property type="entry name" value="ADH_zinc_N"/>
    <property type="match status" value="1"/>
</dbReference>
<name>A0A1D8AFT9_9SPHN</name>
<dbReference type="InterPro" id="IPR050129">
    <property type="entry name" value="Zn_alcohol_dh"/>
</dbReference>
<reference evidence="5" key="1">
    <citation type="journal article" date="2017" name="J. Biotechnol.">
        <title>Complete genome sequence of Novosphingobium resinovorum SA1, a versatile xenobiotic-degrading bacterium capable of utilizing sulfanilic acid.</title>
        <authorList>
            <person name="Hegedus B."/>
            <person name="Kos P.B."/>
            <person name="Balint B."/>
            <person name="Maroti G."/>
            <person name="Gan H.M."/>
            <person name="Perei K."/>
            <person name="Rakhely G."/>
        </authorList>
    </citation>
    <scope>NUCLEOTIDE SEQUENCE [LARGE SCALE GENOMIC DNA]</scope>
    <source>
        <strain evidence="5">SA1</strain>
    </source>
</reference>
<dbReference type="InterPro" id="IPR011032">
    <property type="entry name" value="GroES-like_sf"/>
</dbReference>
<keyword evidence="4" id="KW-0614">Plasmid</keyword>
<dbReference type="PANTHER" id="PTHR43401">
    <property type="entry name" value="L-THREONINE 3-DEHYDROGENASE"/>
    <property type="match status" value="1"/>
</dbReference>
<dbReference type="Gene3D" id="3.90.180.10">
    <property type="entry name" value="Medium-chain alcohol dehydrogenases, catalytic domain"/>
    <property type="match status" value="1"/>
</dbReference>
<organism evidence="4 5">
    <name type="scientific">Novosphingobium resinovorum</name>
    <dbReference type="NCBI Taxonomy" id="158500"/>
    <lineage>
        <taxon>Bacteria</taxon>
        <taxon>Pseudomonadati</taxon>
        <taxon>Pseudomonadota</taxon>
        <taxon>Alphaproteobacteria</taxon>
        <taxon>Sphingomonadales</taxon>
        <taxon>Sphingomonadaceae</taxon>
        <taxon>Novosphingobium</taxon>
    </lineage>
</organism>
<dbReference type="EMBL" id="CP017077">
    <property type="protein sequence ID" value="AOR80975.1"/>
    <property type="molecule type" value="Genomic_DNA"/>
</dbReference>
<dbReference type="SUPFAM" id="SSF51735">
    <property type="entry name" value="NAD(P)-binding Rossmann-fold domains"/>
    <property type="match status" value="1"/>
</dbReference>
<dbReference type="InterPro" id="IPR013154">
    <property type="entry name" value="ADH-like_N"/>
</dbReference>
<evidence type="ECO:0000259" key="3">
    <source>
        <dbReference type="Pfam" id="PF08240"/>
    </source>
</evidence>
<dbReference type="Proteomes" id="UP000094626">
    <property type="component" value="Plasmid pSA2"/>
</dbReference>
<dbReference type="PANTHER" id="PTHR43401:SF2">
    <property type="entry name" value="L-THREONINE 3-DEHYDROGENASE"/>
    <property type="match status" value="1"/>
</dbReference>
<evidence type="ECO:0008006" key="6">
    <source>
        <dbReference type="Google" id="ProtNLM"/>
    </source>
</evidence>
<keyword evidence="1" id="KW-0560">Oxidoreductase</keyword>
<dbReference type="AlphaFoldDB" id="A0A1D8AFT9"/>
<evidence type="ECO:0000259" key="2">
    <source>
        <dbReference type="Pfam" id="PF00107"/>
    </source>
</evidence>
<evidence type="ECO:0000256" key="1">
    <source>
        <dbReference type="ARBA" id="ARBA00023002"/>
    </source>
</evidence>